<dbReference type="Gene3D" id="1.20.1440.60">
    <property type="entry name" value="23S rRNA-intervening sequence"/>
    <property type="match status" value="1"/>
</dbReference>
<proteinExistence type="predicted"/>
<keyword evidence="2" id="KW-1185">Reference proteome</keyword>
<evidence type="ECO:0000313" key="2">
    <source>
        <dbReference type="Proteomes" id="UP001595793"/>
    </source>
</evidence>
<dbReference type="RefSeq" id="WP_290235866.1">
    <property type="nucleotide sequence ID" value="NZ_JAUFPZ010000002.1"/>
</dbReference>
<dbReference type="PANTHER" id="PTHR38471:SF2">
    <property type="entry name" value="FOUR HELIX BUNDLE PROTEIN"/>
    <property type="match status" value="1"/>
</dbReference>
<dbReference type="EMBL" id="JBHSAS010000006">
    <property type="protein sequence ID" value="MFC4026662.1"/>
    <property type="molecule type" value="Genomic_DNA"/>
</dbReference>
<dbReference type="Pfam" id="PF05635">
    <property type="entry name" value="23S_rRNA_IVP"/>
    <property type="match status" value="1"/>
</dbReference>
<name>A0ABV8H3I1_9FLAO</name>
<dbReference type="PANTHER" id="PTHR38471">
    <property type="entry name" value="FOUR HELIX BUNDLE PROTEIN"/>
    <property type="match status" value="1"/>
</dbReference>
<dbReference type="SUPFAM" id="SSF158446">
    <property type="entry name" value="IVS-encoded protein-like"/>
    <property type="match status" value="1"/>
</dbReference>
<evidence type="ECO:0000313" key="1">
    <source>
        <dbReference type="EMBL" id="MFC4026662.1"/>
    </source>
</evidence>
<gene>
    <name evidence="1" type="ORF">ACFOS1_04545</name>
</gene>
<accession>A0ABV8H3I1</accession>
<dbReference type="NCBIfam" id="TIGR02436">
    <property type="entry name" value="four helix bundle protein"/>
    <property type="match status" value="1"/>
</dbReference>
<comment type="caution">
    <text evidence="1">The sequence shown here is derived from an EMBL/GenBank/DDBJ whole genome shotgun (WGS) entry which is preliminary data.</text>
</comment>
<organism evidence="1 2">
    <name type="scientific">Zunongwangia endophytica</name>
    <dbReference type="NCBI Taxonomy" id="1808945"/>
    <lineage>
        <taxon>Bacteria</taxon>
        <taxon>Pseudomonadati</taxon>
        <taxon>Bacteroidota</taxon>
        <taxon>Flavobacteriia</taxon>
        <taxon>Flavobacteriales</taxon>
        <taxon>Flavobacteriaceae</taxon>
        <taxon>Zunongwangia</taxon>
    </lineage>
</organism>
<protein>
    <submittedName>
        <fullName evidence="1">Four helix bundle protein</fullName>
    </submittedName>
</protein>
<sequence>MESKKENIILNLSVEFALSIIDYSKTLRVQQHYDIASQLVRSGTSVGANIWEAQSSESRKDFVHKLKVADKEAKEVEYWLLLCKSSIHITNYDISMDDKLLSIQKLLSRIISTNKKKMLFLFTHYHINKSTYQKHVRQKRNSTTNCQRG</sequence>
<reference evidence="2" key="1">
    <citation type="journal article" date="2019" name="Int. J. Syst. Evol. Microbiol.">
        <title>The Global Catalogue of Microorganisms (GCM) 10K type strain sequencing project: providing services to taxonomists for standard genome sequencing and annotation.</title>
        <authorList>
            <consortium name="The Broad Institute Genomics Platform"/>
            <consortium name="The Broad Institute Genome Sequencing Center for Infectious Disease"/>
            <person name="Wu L."/>
            <person name="Ma J."/>
        </authorList>
    </citation>
    <scope>NUCLEOTIDE SEQUENCE [LARGE SCALE GENOMIC DNA]</scope>
    <source>
        <strain evidence="2">CECT 9128</strain>
    </source>
</reference>
<dbReference type="InterPro" id="IPR036583">
    <property type="entry name" value="23S_rRNA_IVS_sf"/>
</dbReference>
<dbReference type="Proteomes" id="UP001595793">
    <property type="component" value="Unassembled WGS sequence"/>
</dbReference>
<dbReference type="InterPro" id="IPR012657">
    <property type="entry name" value="23S_rRNA-intervening_sequence"/>
</dbReference>